<dbReference type="PANTHER" id="PTHR23221">
    <property type="entry name" value="GLYCOSYLPHOSPHATIDYLINOSITOL PHOSPHOLIPASE D"/>
    <property type="match status" value="1"/>
</dbReference>
<feature type="non-terminal residue" evidence="6">
    <location>
        <position position="1"/>
    </location>
</feature>
<keyword evidence="2" id="KW-0677">Repeat</keyword>
<proteinExistence type="predicted"/>
<comment type="caution">
    <text evidence="6">The sequence shown here is derived from an EMBL/GenBank/DDBJ whole genome shotgun (WGS) entry which is preliminary data.</text>
</comment>
<evidence type="ECO:0000313" key="7">
    <source>
        <dbReference type="Proteomes" id="UP001365846"/>
    </source>
</evidence>
<evidence type="ECO:0000256" key="2">
    <source>
        <dbReference type="ARBA" id="ARBA00022737"/>
    </source>
</evidence>
<dbReference type="PRINTS" id="PR01185">
    <property type="entry name" value="INTEGRINA"/>
</dbReference>
<dbReference type="InterPro" id="IPR013517">
    <property type="entry name" value="FG-GAP"/>
</dbReference>
<name>A0ABU8VQG6_9BURK</name>
<dbReference type="EMBL" id="JBBKZU010000024">
    <property type="protein sequence ID" value="MEJ8815771.1"/>
    <property type="molecule type" value="Genomic_DNA"/>
</dbReference>
<dbReference type="InterPro" id="IPR018511">
    <property type="entry name" value="Hemolysin-typ_Ca-bd_CS"/>
</dbReference>
<keyword evidence="7" id="KW-1185">Reference proteome</keyword>
<evidence type="ECO:0000256" key="4">
    <source>
        <dbReference type="ARBA" id="ARBA00023180"/>
    </source>
</evidence>
<dbReference type="Pfam" id="PF19077">
    <property type="entry name" value="Big_13"/>
    <property type="match status" value="4"/>
</dbReference>
<dbReference type="SMART" id="SM00191">
    <property type="entry name" value="Int_alpha"/>
    <property type="match status" value="7"/>
</dbReference>
<dbReference type="NCBIfam" id="NF033510">
    <property type="entry name" value="Ca_tandemer"/>
    <property type="match status" value="2"/>
</dbReference>
<evidence type="ECO:0000313" key="6">
    <source>
        <dbReference type="EMBL" id="MEJ8815771.1"/>
    </source>
</evidence>
<evidence type="ECO:0000256" key="3">
    <source>
        <dbReference type="ARBA" id="ARBA00022801"/>
    </source>
</evidence>
<feature type="domain" description="Bacterial Ig-like" evidence="5">
    <location>
        <begin position="100"/>
        <end position="189"/>
    </location>
</feature>
<feature type="domain" description="Bacterial Ig-like" evidence="5">
    <location>
        <begin position="298"/>
        <end position="402"/>
    </location>
</feature>
<dbReference type="InterPro" id="IPR044016">
    <property type="entry name" value="Big_13"/>
</dbReference>
<keyword evidence="4" id="KW-0325">Glycoprotein</keyword>
<dbReference type="SUPFAM" id="SSF69318">
    <property type="entry name" value="Integrin alpha N-terminal domain"/>
    <property type="match status" value="3"/>
</dbReference>
<dbReference type="Gene3D" id="2.60.40.10">
    <property type="entry name" value="Immunoglobulins"/>
    <property type="match status" value="3"/>
</dbReference>
<dbReference type="Gene3D" id="2.130.10.130">
    <property type="entry name" value="Integrin alpha, N-terminal"/>
    <property type="match status" value="4"/>
</dbReference>
<feature type="domain" description="Bacterial Ig-like" evidence="5">
    <location>
        <begin position="2"/>
        <end position="75"/>
    </location>
</feature>
<dbReference type="PROSITE" id="PS00330">
    <property type="entry name" value="HEMOLYSIN_CALCIUM"/>
    <property type="match status" value="1"/>
</dbReference>
<protein>
    <submittedName>
        <fullName evidence="6">Ig-like domain-containing protein</fullName>
    </submittedName>
</protein>
<reference evidence="6 7" key="1">
    <citation type="submission" date="2024-03" db="EMBL/GenBank/DDBJ databases">
        <title>Novel species of the genus Variovorax.</title>
        <authorList>
            <person name="Liu Q."/>
            <person name="Xin Y.-H."/>
        </authorList>
    </citation>
    <scope>NUCLEOTIDE SEQUENCE [LARGE SCALE GENOMIC DNA]</scope>
    <source>
        <strain evidence="6 7">KACC 18899</strain>
    </source>
</reference>
<dbReference type="PANTHER" id="PTHR23221:SF7">
    <property type="entry name" value="PHOSPHATIDYLINOSITOL-GLYCAN-SPECIFIC PHOSPHOLIPASE D"/>
    <property type="match status" value="1"/>
</dbReference>
<dbReference type="PRINTS" id="PR00313">
    <property type="entry name" value="CABNDNGRPT"/>
</dbReference>
<organism evidence="6 7">
    <name type="scientific">Variovorax ureilyticus</name>
    <dbReference type="NCBI Taxonomy" id="1836198"/>
    <lineage>
        <taxon>Bacteria</taxon>
        <taxon>Pseudomonadati</taxon>
        <taxon>Pseudomonadota</taxon>
        <taxon>Betaproteobacteria</taxon>
        <taxon>Burkholderiales</taxon>
        <taxon>Comamonadaceae</taxon>
        <taxon>Variovorax</taxon>
    </lineage>
</organism>
<dbReference type="InterPro" id="IPR028994">
    <property type="entry name" value="Integrin_alpha_N"/>
</dbReference>
<dbReference type="PROSITE" id="PS51470">
    <property type="entry name" value="FG_GAP"/>
    <property type="match status" value="4"/>
</dbReference>
<dbReference type="Pfam" id="PF01839">
    <property type="entry name" value="FG-GAP"/>
    <property type="match status" value="5"/>
</dbReference>
<dbReference type="InterPro" id="IPR000413">
    <property type="entry name" value="Integrin_alpha"/>
</dbReference>
<gene>
    <name evidence="6" type="ORF">WKW77_32235</name>
</gene>
<accession>A0ABU8VQG6</accession>
<dbReference type="Proteomes" id="UP001365846">
    <property type="component" value="Unassembled WGS sequence"/>
</dbReference>
<dbReference type="InterPro" id="IPR013519">
    <property type="entry name" value="Int_alpha_beta-p"/>
</dbReference>
<evidence type="ECO:0000256" key="1">
    <source>
        <dbReference type="ARBA" id="ARBA00022729"/>
    </source>
</evidence>
<keyword evidence="3" id="KW-0378">Hydrolase</keyword>
<evidence type="ECO:0000259" key="5">
    <source>
        <dbReference type="Pfam" id="PF19077"/>
    </source>
</evidence>
<dbReference type="InterPro" id="IPR013783">
    <property type="entry name" value="Ig-like_fold"/>
</dbReference>
<keyword evidence="1" id="KW-0732">Signal</keyword>
<feature type="domain" description="Bacterial Ig-like" evidence="5">
    <location>
        <begin position="201"/>
        <end position="292"/>
    </location>
</feature>
<sequence>ATTDDPSPTLTGTAEPGSVVTIYDNGSKLGTASADKDGNWTYTPTTPLNEGQHDFTVRATDAAGNTSASSPSFKLITDYTPPDASKLAITGVEDDVGVVTGNVVSGATTDDAEPLLRGTGTAGDTIIVMVKDSTGSHELGRAIVDDYGYWKLAVDRPLAPGANEFTAIEMDAAGNKTSPSASYTIVVDTSLPGSITIDGITDDTGVSASDFVTNDTTLTIRGTLGQPLQSGQVAQISTDGGKTWQNVNVSGTDWSFVDGRTLAEGSYLYTARVISAAGVPGTPDSKTVVVDTTGPTNKTTVDLATASDWGDSNADNITSNKTPTINGKVGAGSDTNLSKLTVTLFDDVNNNGKLDAADRVFASGIKVNADGSWTYDLPSLKDGSYRLKAVLADVAGNQSSTVSTLDDKNANLVIDSNVRQVISGQRAADEFGWDVTNIGDFNGDGIDDLLVAAPWFDNAGYGDTGAAYVLFGSPAGLASVGNIANLTPEQGLKIYGAVPIQEGADRMGYTINMLGDINGDGYADALVGSHWNDKVYVVFGGANGTWANGTLNLNAIDNGDNRYGFKVALPVANDSWFGFATGAADINGDGYADLLIGDREGNAGFGNAMVVYGHSGKWSNIELVYSNSNTTYYNWSLPSGVHGTLITGTSSQVGSVAQPGIVYNRDLGESINGVGDVNGDGIEDFVVADPRAGNVLSWQNGASAGTAYLIYGTKDGLPANYDLGSLTADQGIRINAMPYEWIGGSNTVESHNLITGLGDINGDGIDDFAIAAPYSDPGDPGRVWVIYGKAGGYGKDINLDAFFPSTAYGPATGYTPTFTAADGFLLVNEKSTSTNQSSDTEWFGTSIRGLGDVNGDGINDFLVGARYADSNGLNNNGAVYVVHGRGENFDASVISIKDIVNDPSKGYALRGLTNEEWLGNGVAVGDWNGDGVADIAVGAPLQDANGLGDSGSVFVYYSTPNFTQEYTTGDDVLVGTSGVDFLSGGGGNDTISNIGTKDIALGGTGNDTVKILSTDFTNVDGGAGIDTLVLDGRGMNVDLTALQSKVKGFEQFDLGSGGNSLSLHMSDITRLGQSNVLVNDGKKQLVVYGDVSGQVNLVNTGVAADQWTDAGTKAINGATYHAYTNVAGTSELLVEDKVHVTIL</sequence>
<dbReference type="RefSeq" id="WP_340360972.1">
    <property type="nucleotide sequence ID" value="NZ_JBBKZU010000024.1"/>
</dbReference>